<comment type="caution">
    <text evidence="1">The sequence shown here is derived from an EMBL/GenBank/DDBJ whole genome shotgun (WGS) entry which is preliminary data.</text>
</comment>
<accession>A0AAE3LNN4</accession>
<dbReference type="EMBL" id="JAOUSF010000003">
    <property type="protein sequence ID" value="MCU9614066.1"/>
    <property type="molecule type" value="Genomic_DNA"/>
</dbReference>
<sequence>MKKNIRFKQSNQIDFRTHGHPILFPINFGFDDDYLYFFTLSSQIHHYTKEPSRYFTLKKSSGLKAPSIVDLKYVYKCESFNSVPMGIIPETINSQLIAKFFIYNEIEIDQDCRELLALLEKRPQY</sequence>
<organism evidence="1 2">
    <name type="scientific">Perspicuibacillus lycopersici</name>
    <dbReference type="NCBI Taxonomy" id="1325689"/>
    <lineage>
        <taxon>Bacteria</taxon>
        <taxon>Bacillati</taxon>
        <taxon>Bacillota</taxon>
        <taxon>Bacilli</taxon>
        <taxon>Bacillales</taxon>
        <taxon>Bacillaceae</taxon>
        <taxon>Perspicuibacillus</taxon>
    </lineage>
</organism>
<dbReference type="SUPFAM" id="SSF50475">
    <property type="entry name" value="FMN-binding split barrel"/>
    <property type="match status" value="1"/>
</dbReference>
<reference evidence="1" key="1">
    <citation type="submission" date="2022-10" db="EMBL/GenBank/DDBJ databases">
        <title>Description of Fervidibacillus gen. nov. in the family Fervidibacillaceae fam. nov. with two species, Fervidibacillus albus sp. nov., and Fervidibacillus halotolerans sp. nov., isolated from tidal flat sediments.</title>
        <authorList>
            <person name="Kwon K.K."/>
            <person name="Yang S.-H."/>
        </authorList>
    </citation>
    <scope>NUCLEOTIDE SEQUENCE</scope>
    <source>
        <strain evidence="1">JCM 19140</strain>
    </source>
</reference>
<dbReference type="RefSeq" id="WP_263073302.1">
    <property type="nucleotide sequence ID" value="NZ_JAOUSF010000003.1"/>
</dbReference>
<gene>
    <name evidence="1" type="ORF">OEV98_10895</name>
</gene>
<proteinExistence type="predicted"/>
<name>A0AAE3LNN4_9BACI</name>
<protein>
    <submittedName>
        <fullName evidence="1">Pyridoxamine 5'-phosphate oxidase family protein</fullName>
    </submittedName>
</protein>
<dbReference type="Proteomes" id="UP001209318">
    <property type="component" value="Unassembled WGS sequence"/>
</dbReference>
<evidence type="ECO:0000313" key="2">
    <source>
        <dbReference type="Proteomes" id="UP001209318"/>
    </source>
</evidence>
<evidence type="ECO:0000313" key="1">
    <source>
        <dbReference type="EMBL" id="MCU9614066.1"/>
    </source>
</evidence>
<keyword evidence="2" id="KW-1185">Reference proteome</keyword>
<dbReference type="AlphaFoldDB" id="A0AAE3LNN4"/>